<dbReference type="AlphaFoldDB" id="A0A7C2FZG2"/>
<protein>
    <submittedName>
        <fullName evidence="1">Uncharacterized protein</fullName>
    </submittedName>
</protein>
<dbReference type="EMBL" id="DSJT01000023">
    <property type="protein sequence ID" value="HEF87466.1"/>
    <property type="molecule type" value="Genomic_DNA"/>
</dbReference>
<reference evidence="1" key="1">
    <citation type="journal article" date="2020" name="mSystems">
        <title>Genome- and Community-Level Interaction Insights into Carbon Utilization and Element Cycling Functions of Hydrothermarchaeota in Hydrothermal Sediment.</title>
        <authorList>
            <person name="Zhou Z."/>
            <person name="Liu Y."/>
            <person name="Xu W."/>
            <person name="Pan J."/>
            <person name="Luo Z.H."/>
            <person name="Li M."/>
        </authorList>
    </citation>
    <scope>NUCLEOTIDE SEQUENCE [LARGE SCALE GENOMIC DNA]</scope>
    <source>
        <strain evidence="1">SpSt-23</strain>
    </source>
</reference>
<accession>A0A7C2FZG2</accession>
<comment type="caution">
    <text evidence="1">The sequence shown here is derived from an EMBL/GenBank/DDBJ whole genome shotgun (WGS) entry which is preliminary data.</text>
</comment>
<gene>
    <name evidence="1" type="ORF">ENP55_04110</name>
</gene>
<proteinExistence type="predicted"/>
<sequence length="139" mass="16632">MLIDRTRKGLIKVREKPEMLKRISLLISEYLTAFYAYNSLIKDKNYYLKPVHMVVRRMPDGSTVKYYYYGRYWYSIQKTSGPSRIKWVYRGRSKPDPSLPDPPANPVEGLVVKQFDDYVELVFPNEDLFRRIYDKLVQH</sequence>
<organism evidence="1">
    <name type="scientific">Thermosphaera aggregans</name>
    <dbReference type="NCBI Taxonomy" id="54254"/>
    <lineage>
        <taxon>Archaea</taxon>
        <taxon>Thermoproteota</taxon>
        <taxon>Thermoprotei</taxon>
        <taxon>Desulfurococcales</taxon>
        <taxon>Desulfurococcaceae</taxon>
        <taxon>Thermosphaera</taxon>
    </lineage>
</organism>
<name>A0A7C2FZG2_9CREN</name>
<evidence type="ECO:0000313" key="1">
    <source>
        <dbReference type="EMBL" id="HEF87466.1"/>
    </source>
</evidence>